<feature type="signal peptide" evidence="1">
    <location>
        <begin position="1"/>
        <end position="22"/>
    </location>
</feature>
<dbReference type="Proteomes" id="UP000319349">
    <property type="component" value="Chromosome"/>
</dbReference>
<dbReference type="RefSeq" id="WP_142742308.1">
    <property type="nucleotide sequence ID" value="NZ_CP038228.1"/>
</dbReference>
<sequence length="187" mass="20210">MHFSLSTIIFSSCFCFATSCSAALPTKDSSDSLQAHCESAPIDEHIVLRMIKGKQISACPPDAEEGCPYSANHGQTYLVATPDLNQDGRADAVIRYLGSSYGDTDAVDYLVLAQCRDGTYIRALEGAFSDLRVPDSIVKIWPDLTAKRVCPTPDNTGSAATELSLHFDPESFKYLSAPNGYLDSPCN</sequence>
<reference evidence="2 3" key="1">
    <citation type="submission" date="2019-03" db="EMBL/GenBank/DDBJ databases">
        <title>Tal1 in Xanthomonas translucens pv. cerealis Contributes to Virulence in Bacterial Leaf Streak of Wheat.</title>
        <authorList>
            <person name="Shah S.M.A."/>
            <person name="Haq F."/>
            <person name="Ma W."/>
            <person name="Xu X."/>
            <person name="Wang S."/>
            <person name="Xu Z."/>
            <person name="Zou L."/>
            <person name="Zhu B."/>
            <person name="Chen G."/>
        </authorList>
    </citation>
    <scope>NUCLEOTIDE SEQUENCE [LARGE SCALE GENOMIC DNA]</scope>
    <source>
        <strain evidence="2 3">01</strain>
    </source>
</reference>
<accession>A0A514ECU8</accession>
<organism evidence="2 3">
    <name type="scientific">Xanthomonas cerealis pv. cerealis</name>
    <dbReference type="NCBI Taxonomy" id="152263"/>
    <lineage>
        <taxon>Bacteria</taxon>
        <taxon>Pseudomonadati</taxon>
        <taxon>Pseudomonadota</taxon>
        <taxon>Gammaproteobacteria</taxon>
        <taxon>Lysobacterales</taxon>
        <taxon>Lysobacteraceae</taxon>
        <taxon>Xanthomonas</taxon>
        <taxon>Xanthomonas translucens group</taxon>
        <taxon>Xanthomonas cerealis</taxon>
    </lineage>
</organism>
<evidence type="ECO:0000313" key="2">
    <source>
        <dbReference type="EMBL" id="QDI03870.1"/>
    </source>
</evidence>
<dbReference type="AlphaFoldDB" id="A0A514ECU8"/>
<feature type="chain" id="PRO_5022169267" description="Secreted protein" evidence="1">
    <location>
        <begin position="23"/>
        <end position="187"/>
    </location>
</feature>
<protein>
    <recommendedName>
        <fullName evidence="4">Secreted protein</fullName>
    </recommendedName>
</protein>
<keyword evidence="1" id="KW-0732">Signal</keyword>
<name>A0A514ECU8_9XANT</name>
<proteinExistence type="predicted"/>
<keyword evidence="3" id="KW-1185">Reference proteome</keyword>
<evidence type="ECO:0008006" key="4">
    <source>
        <dbReference type="Google" id="ProtNLM"/>
    </source>
</evidence>
<gene>
    <name evidence="2" type="ORF">E4A48_09325</name>
</gene>
<evidence type="ECO:0000256" key="1">
    <source>
        <dbReference type="SAM" id="SignalP"/>
    </source>
</evidence>
<evidence type="ECO:0000313" key="3">
    <source>
        <dbReference type="Proteomes" id="UP000319349"/>
    </source>
</evidence>
<dbReference type="EMBL" id="CP038228">
    <property type="protein sequence ID" value="QDI03870.1"/>
    <property type="molecule type" value="Genomic_DNA"/>
</dbReference>